<feature type="compositionally biased region" description="Pro residues" evidence="1">
    <location>
        <begin position="109"/>
        <end position="127"/>
    </location>
</feature>
<accession>A0A699JX77</accession>
<feature type="region of interest" description="Disordered" evidence="1">
    <location>
        <begin position="79"/>
        <end position="129"/>
    </location>
</feature>
<dbReference type="EMBL" id="BKCJ010457412">
    <property type="protein sequence ID" value="GFA62500.1"/>
    <property type="molecule type" value="Genomic_DNA"/>
</dbReference>
<organism evidence="2">
    <name type="scientific">Tanacetum cinerariifolium</name>
    <name type="common">Dalmatian daisy</name>
    <name type="synonym">Chrysanthemum cinerariifolium</name>
    <dbReference type="NCBI Taxonomy" id="118510"/>
    <lineage>
        <taxon>Eukaryota</taxon>
        <taxon>Viridiplantae</taxon>
        <taxon>Streptophyta</taxon>
        <taxon>Embryophyta</taxon>
        <taxon>Tracheophyta</taxon>
        <taxon>Spermatophyta</taxon>
        <taxon>Magnoliopsida</taxon>
        <taxon>eudicotyledons</taxon>
        <taxon>Gunneridae</taxon>
        <taxon>Pentapetalae</taxon>
        <taxon>asterids</taxon>
        <taxon>campanulids</taxon>
        <taxon>Asterales</taxon>
        <taxon>Asteraceae</taxon>
        <taxon>Asteroideae</taxon>
        <taxon>Anthemideae</taxon>
        <taxon>Anthemidinae</taxon>
        <taxon>Tanacetum</taxon>
    </lineage>
</organism>
<evidence type="ECO:0000256" key="1">
    <source>
        <dbReference type="SAM" id="MobiDB-lite"/>
    </source>
</evidence>
<dbReference type="AlphaFoldDB" id="A0A699JX77"/>
<gene>
    <name evidence="2" type="ORF">Tci_634472</name>
</gene>
<evidence type="ECO:0000313" key="2">
    <source>
        <dbReference type="EMBL" id="GFA62500.1"/>
    </source>
</evidence>
<sequence>MGYEKPSTKLTFYKAFFSPKWKFLIHTIVQCMSAKRTSWNEFSSFMASTAICLSTVTQQDDDVVDEGAASVAVDNVPTVVDEPSIPSPTPTTQPPPLQDLPSTSQVLPTLPPSPIDQPLSPQQPPQPLHNAEISMDLLHTLLETYTTLTRRVEHLEQDKDVVDVAKDVDGVEKTAEIEEHADVQGRQAESQPQIYQIDLEHADKVLSMQDDDIEPTELKEVMEVVTIAKLMTEVVTTASATITAIDTLITVAALTAAFSAARRRKRVLISDPKETATPSIIIHSEPKSKDKGK</sequence>
<feature type="compositionally biased region" description="Pro residues" evidence="1">
    <location>
        <begin position="85"/>
        <end position="98"/>
    </location>
</feature>
<comment type="caution">
    <text evidence="2">The sequence shown here is derived from an EMBL/GenBank/DDBJ whole genome shotgun (WGS) entry which is preliminary data.</text>
</comment>
<reference evidence="2" key="1">
    <citation type="journal article" date="2019" name="Sci. Rep.">
        <title>Draft genome of Tanacetum cinerariifolium, the natural source of mosquito coil.</title>
        <authorList>
            <person name="Yamashiro T."/>
            <person name="Shiraishi A."/>
            <person name="Satake H."/>
            <person name="Nakayama K."/>
        </authorList>
    </citation>
    <scope>NUCLEOTIDE SEQUENCE</scope>
</reference>
<protein>
    <submittedName>
        <fullName evidence="2">Uncharacterized protein</fullName>
    </submittedName>
</protein>
<name>A0A699JX77_TANCI</name>
<proteinExistence type="predicted"/>